<reference evidence="1 2" key="1">
    <citation type="submission" date="2019-04" db="EMBL/GenBank/DDBJ databases">
        <title>Sphingobacterium olei sp. nov., isolated from oil-contaminated soil.</title>
        <authorList>
            <person name="Liu B."/>
        </authorList>
    </citation>
    <scope>NUCLEOTIDE SEQUENCE [LARGE SCALE GENOMIC DNA]</scope>
    <source>
        <strain evidence="1 2">HAL-9</strain>
    </source>
</reference>
<evidence type="ECO:0000313" key="2">
    <source>
        <dbReference type="Proteomes" id="UP000306808"/>
    </source>
</evidence>
<protein>
    <submittedName>
        <fullName evidence="1">Uncharacterized protein</fullName>
    </submittedName>
</protein>
<keyword evidence="2" id="KW-1185">Reference proteome</keyword>
<dbReference type="EMBL" id="SUME01000001">
    <property type="protein sequence ID" value="TJZ63296.1"/>
    <property type="molecule type" value="Genomic_DNA"/>
</dbReference>
<gene>
    <name evidence="1" type="ORF">FAZ15_03175</name>
</gene>
<dbReference type="AlphaFoldDB" id="A0A4U0P740"/>
<organism evidence="1 2">
    <name type="scientific">Sphingobacterium olei</name>
    <dbReference type="NCBI Taxonomy" id="2571155"/>
    <lineage>
        <taxon>Bacteria</taxon>
        <taxon>Pseudomonadati</taxon>
        <taxon>Bacteroidota</taxon>
        <taxon>Sphingobacteriia</taxon>
        <taxon>Sphingobacteriales</taxon>
        <taxon>Sphingobacteriaceae</taxon>
        <taxon>Sphingobacterium</taxon>
    </lineage>
</organism>
<evidence type="ECO:0000313" key="1">
    <source>
        <dbReference type="EMBL" id="TJZ63296.1"/>
    </source>
</evidence>
<accession>A0A4U0P740</accession>
<name>A0A4U0P740_9SPHI</name>
<proteinExistence type="predicted"/>
<dbReference type="RefSeq" id="WP_136899839.1">
    <property type="nucleotide sequence ID" value="NZ_SUME01000001.1"/>
</dbReference>
<dbReference type="Proteomes" id="UP000306808">
    <property type="component" value="Unassembled WGS sequence"/>
</dbReference>
<comment type="caution">
    <text evidence="1">The sequence shown here is derived from an EMBL/GenBank/DDBJ whole genome shotgun (WGS) entry which is preliminary data.</text>
</comment>
<sequence>MKESLLAEKVKLFEDSFKKQLNVFEEREQIRINKKREKKQRKKAFRKEFESSILADIQKLHKEIEQQTESPYLKTVLESHKNLRNFCLNEDLEDDISAYIFYAIDGKQKDDEIFLYSEFLFFAGDMEKHSVLIYKCNQQRERYTDNADLHRDKILLAEYKLENYDLSTIRSLVYDYLIAELAYKEKNYKVSDPYDNDDLD</sequence>